<evidence type="ECO:0000256" key="1">
    <source>
        <dbReference type="ARBA" id="ARBA00001946"/>
    </source>
</evidence>
<reference evidence="5 6" key="1">
    <citation type="submission" date="2016-10" db="EMBL/GenBank/DDBJ databases">
        <title>Draft genome sequence of strain LCT isolated from the Shenzhou X spacecraft of China.</title>
        <authorList>
            <person name="Huang B."/>
        </authorList>
    </citation>
    <scope>NUCLEOTIDE SEQUENCE [LARGE SCALE GENOMIC DNA]</scope>
    <source>
        <strain evidence="5 6">LCT-H5</strain>
    </source>
</reference>
<dbReference type="RefSeq" id="WP_075514538.1">
    <property type="nucleotide sequence ID" value="NZ_JAQDNX010000003.1"/>
</dbReference>
<dbReference type="Proteomes" id="UP000179540">
    <property type="component" value="Unassembled WGS sequence"/>
</dbReference>
<dbReference type="EMBL" id="MODZ01000004">
    <property type="protein sequence ID" value="OIJ36265.1"/>
    <property type="molecule type" value="Genomic_DNA"/>
</dbReference>
<protein>
    <recommendedName>
        <fullName evidence="4">Nudix hydrolase domain-containing protein</fullName>
    </recommendedName>
</protein>
<evidence type="ECO:0000313" key="6">
    <source>
        <dbReference type="Proteomes" id="UP000179540"/>
    </source>
</evidence>
<proteinExistence type="predicted"/>
<evidence type="ECO:0000256" key="3">
    <source>
        <dbReference type="SAM" id="MobiDB-lite"/>
    </source>
</evidence>
<evidence type="ECO:0000256" key="2">
    <source>
        <dbReference type="ARBA" id="ARBA00022801"/>
    </source>
</evidence>
<comment type="cofactor">
    <cofactor evidence="1">
        <name>Mg(2+)</name>
        <dbReference type="ChEBI" id="CHEBI:18420"/>
    </cofactor>
</comment>
<accession>A0A1S2N0T1</accession>
<evidence type="ECO:0000313" key="5">
    <source>
        <dbReference type="EMBL" id="OIJ36265.1"/>
    </source>
</evidence>
<sequence>MPTPDFVLRLREKIGHDLLWMTGVTAVILDERDRILLCRRADNGAWTPITGIVDPGEQPADTAVREAEEETGVRIAVEGLASVLSNPPLVFPNGDRAQFLDLTFRCRWVGGRARVNDEESTAVRWFPLDGLPEMSERMHRRIAAALGFSGRTDFAVGGAQSREAQNGGAGDSGSPSGRGSEAASDPS</sequence>
<dbReference type="InterPro" id="IPR020084">
    <property type="entry name" value="NUDIX_hydrolase_CS"/>
</dbReference>
<dbReference type="InterPro" id="IPR015797">
    <property type="entry name" value="NUDIX_hydrolase-like_dom_sf"/>
</dbReference>
<evidence type="ECO:0000259" key="4">
    <source>
        <dbReference type="PROSITE" id="PS51462"/>
    </source>
</evidence>
<organism evidence="5 6">
    <name type="scientific">Rothia kristinae</name>
    <dbReference type="NCBI Taxonomy" id="37923"/>
    <lineage>
        <taxon>Bacteria</taxon>
        <taxon>Bacillati</taxon>
        <taxon>Actinomycetota</taxon>
        <taxon>Actinomycetes</taxon>
        <taxon>Micrococcales</taxon>
        <taxon>Micrococcaceae</taxon>
        <taxon>Rothia</taxon>
    </lineage>
</organism>
<dbReference type="PROSITE" id="PS51462">
    <property type="entry name" value="NUDIX"/>
    <property type="match status" value="1"/>
</dbReference>
<comment type="caution">
    <text evidence="5">The sequence shown here is derived from an EMBL/GenBank/DDBJ whole genome shotgun (WGS) entry which is preliminary data.</text>
</comment>
<dbReference type="PANTHER" id="PTHR43046:SF16">
    <property type="entry name" value="ADP-RIBOSE PYROPHOSPHATASE YJHB-RELATED"/>
    <property type="match status" value="1"/>
</dbReference>
<dbReference type="AlphaFoldDB" id="A0A1S2N0T1"/>
<feature type="region of interest" description="Disordered" evidence="3">
    <location>
        <begin position="156"/>
        <end position="187"/>
    </location>
</feature>
<dbReference type="Pfam" id="PF00293">
    <property type="entry name" value="NUDIX"/>
    <property type="match status" value="1"/>
</dbReference>
<gene>
    <name evidence="5" type="ORF">BK826_04265</name>
</gene>
<dbReference type="SUPFAM" id="SSF55811">
    <property type="entry name" value="Nudix"/>
    <property type="match status" value="1"/>
</dbReference>
<dbReference type="GO" id="GO:0016787">
    <property type="term" value="F:hydrolase activity"/>
    <property type="evidence" value="ECO:0007669"/>
    <property type="project" value="UniProtKB-KW"/>
</dbReference>
<dbReference type="Gene3D" id="3.90.79.10">
    <property type="entry name" value="Nucleoside Triphosphate Pyrophosphohydrolase"/>
    <property type="match status" value="1"/>
</dbReference>
<feature type="domain" description="Nudix hydrolase" evidence="4">
    <location>
        <begin position="19"/>
        <end position="149"/>
    </location>
</feature>
<name>A0A1S2N0T1_9MICC</name>
<keyword evidence="2" id="KW-0378">Hydrolase</keyword>
<dbReference type="OrthoDB" id="9814308at2"/>
<dbReference type="InterPro" id="IPR000086">
    <property type="entry name" value="NUDIX_hydrolase_dom"/>
</dbReference>
<dbReference type="CDD" id="cd18879">
    <property type="entry name" value="NUDIX_Hydrolase"/>
    <property type="match status" value="1"/>
</dbReference>
<dbReference type="PROSITE" id="PS00893">
    <property type="entry name" value="NUDIX_BOX"/>
    <property type="match status" value="1"/>
</dbReference>
<dbReference type="PANTHER" id="PTHR43046">
    <property type="entry name" value="GDP-MANNOSE MANNOSYL HYDROLASE"/>
    <property type="match status" value="1"/>
</dbReference>